<gene>
    <name evidence="1" type="ORF">MM415B01395_0011</name>
</gene>
<proteinExistence type="predicted"/>
<protein>
    <submittedName>
        <fullName evidence="1">Uncharacterized protein</fullName>
    </submittedName>
</protein>
<dbReference type="EMBL" id="MT141343">
    <property type="protein sequence ID" value="QJA58868.1"/>
    <property type="molecule type" value="Genomic_DNA"/>
</dbReference>
<organism evidence="1">
    <name type="scientific">viral metagenome</name>
    <dbReference type="NCBI Taxonomy" id="1070528"/>
    <lineage>
        <taxon>unclassified sequences</taxon>
        <taxon>metagenomes</taxon>
        <taxon>organismal metagenomes</taxon>
    </lineage>
</organism>
<reference evidence="1" key="1">
    <citation type="submission" date="2020-03" db="EMBL/GenBank/DDBJ databases">
        <title>The deep terrestrial virosphere.</title>
        <authorList>
            <person name="Holmfeldt K."/>
            <person name="Nilsson E."/>
            <person name="Simone D."/>
            <person name="Lopez-Fernandez M."/>
            <person name="Wu X."/>
            <person name="de Brujin I."/>
            <person name="Lundin D."/>
            <person name="Andersson A."/>
            <person name="Bertilsson S."/>
            <person name="Dopson M."/>
        </authorList>
    </citation>
    <scope>NUCLEOTIDE SEQUENCE</scope>
    <source>
        <strain evidence="1">MM415B01395</strain>
    </source>
</reference>
<name>A0A6M3INY0_9ZZZZ</name>
<accession>A0A6M3INY0</accession>
<evidence type="ECO:0000313" key="1">
    <source>
        <dbReference type="EMBL" id="QJA58868.1"/>
    </source>
</evidence>
<dbReference type="AlphaFoldDB" id="A0A6M3INY0"/>
<sequence length="237" mass="26338">MATSGDIQAGLEQKKLGIQERQADEALKSLDTHRKELIKMQGLGYTLEGLGYTLEGQRNKIQTFSALSDDHYRKGLITADQRRQDLDAEKFVHTQLMDQAKEQGDLATARYHKSLADKADAETDILQKTGGKKPKTYEQERLEQKDLLDAEVKLMENASSGGAKGAVPNVNAQLPEDATRGYFWEEGTLWGGDAKQIVFPYSQTLGRTITMKDVRAKAREKGVPVEEVISIIAKGKK</sequence>